<comment type="subcellular location">
    <subcellularLocation>
        <location evidence="1">Membrane</location>
        <topology evidence="1">Multi-pass membrane protein</topology>
    </subcellularLocation>
</comment>
<dbReference type="InterPro" id="IPR051533">
    <property type="entry name" value="WaaL-like"/>
</dbReference>
<reference evidence="7 8" key="1">
    <citation type="submission" date="2015-10" db="EMBL/GenBank/DDBJ databases">
        <title>Genome sequencing and analysis of members of genus Stenotrophomonas.</title>
        <authorList>
            <person name="Patil P.P."/>
            <person name="Midha S."/>
            <person name="Patil P.B."/>
        </authorList>
    </citation>
    <scope>NUCLEOTIDE SEQUENCE [LARGE SCALE GENOMIC DNA]</scope>
    <source>
        <strain evidence="7 8">JCM 9942</strain>
    </source>
</reference>
<evidence type="ECO:0000256" key="3">
    <source>
        <dbReference type="ARBA" id="ARBA00022989"/>
    </source>
</evidence>
<evidence type="ECO:0000256" key="1">
    <source>
        <dbReference type="ARBA" id="ARBA00004141"/>
    </source>
</evidence>
<evidence type="ECO:0000259" key="6">
    <source>
        <dbReference type="Pfam" id="PF04932"/>
    </source>
</evidence>
<dbReference type="PANTHER" id="PTHR37422">
    <property type="entry name" value="TEICHURONIC ACID BIOSYNTHESIS PROTEIN TUAE"/>
    <property type="match status" value="1"/>
</dbReference>
<sequence length="423" mass="45401">MPSPPAAPARWRFLHRTATLALFALPALVISTPANLLPFGLLLLASSIAGADYLWLARQQAGRAGRILLVLALVTIALGLLSLWQFEHALKDVDNRSRFLVMPWALLWVCALRPPIQALWWGALAGLLATFAVAGYQVFTGLERADAWTNAIVLADTALVLMVLLVFCRPPQRWGLIALGMAAGSAVILLSGSRGVWPALLVLFVAMALSVRWKTGRFRVGALAGLVLVAATVVLSVPQLREHTRLAELSSDMQRIGRGDVDSSAGARLERLQVAWDTFRELPLTGVGIGHFDDAMRRLPQCSSQADQVFRCHLGHAHNDLAEWAATQGVPGLLLLLCVYGLPLGLFLRLQLDSEEDGFRGPAAAGVMLVVSYILCGMTQSMFAHQITASTYTALVGVLCGLALVDNAARGSQAPVQRKAASG</sequence>
<evidence type="ECO:0000256" key="2">
    <source>
        <dbReference type="ARBA" id="ARBA00022692"/>
    </source>
</evidence>
<keyword evidence="2 5" id="KW-0812">Transmembrane</keyword>
<feature type="transmembrane region" description="Helical" evidence="5">
    <location>
        <begin position="220"/>
        <end position="240"/>
    </location>
</feature>
<feature type="transmembrane region" description="Helical" evidence="5">
    <location>
        <begin position="330"/>
        <end position="350"/>
    </location>
</feature>
<keyword evidence="3 5" id="KW-1133">Transmembrane helix</keyword>
<feature type="transmembrane region" description="Helical" evidence="5">
    <location>
        <begin position="36"/>
        <end position="55"/>
    </location>
</feature>
<feature type="transmembrane region" description="Helical" evidence="5">
    <location>
        <begin position="96"/>
        <end position="112"/>
    </location>
</feature>
<feature type="transmembrane region" description="Helical" evidence="5">
    <location>
        <begin position="119"/>
        <end position="139"/>
    </location>
</feature>
<feature type="domain" description="O-antigen ligase-related" evidence="6">
    <location>
        <begin position="180"/>
        <end position="337"/>
    </location>
</feature>
<gene>
    <name evidence="7" type="ORF">ARC78_12250</name>
</gene>
<organism evidence="7 8">
    <name type="scientific">Stenotrophomonas pictorum JCM 9942</name>
    <dbReference type="NCBI Taxonomy" id="1236960"/>
    <lineage>
        <taxon>Bacteria</taxon>
        <taxon>Pseudomonadati</taxon>
        <taxon>Pseudomonadota</taxon>
        <taxon>Gammaproteobacteria</taxon>
        <taxon>Lysobacterales</taxon>
        <taxon>Lysobacteraceae</taxon>
        <taxon>Stenotrophomonas</taxon>
    </lineage>
</organism>
<feature type="transmembrane region" description="Helical" evidence="5">
    <location>
        <begin position="362"/>
        <end position="383"/>
    </location>
</feature>
<evidence type="ECO:0000313" key="8">
    <source>
        <dbReference type="Proteomes" id="UP000050836"/>
    </source>
</evidence>
<keyword evidence="4 5" id="KW-0472">Membrane</keyword>
<feature type="transmembrane region" description="Helical" evidence="5">
    <location>
        <begin position="67"/>
        <end position="84"/>
    </location>
</feature>
<dbReference type="InterPro" id="IPR007016">
    <property type="entry name" value="O-antigen_ligase-rel_domated"/>
</dbReference>
<proteinExistence type="predicted"/>
<evidence type="ECO:0000256" key="5">
    <source>
        <dbReference type="SAM" id="Phobius"/>
    </source>
</evidence>
<feature type="transmembrane region" description="Helical" evidence="5">
    <location>
        <begin position="389"/>
        <end position="409"/>
    </location>
</feature>
<evidence type="ECO:0000256" key="4">
    <source>
        <dbReference type="ARBA" id="ARBA00023136"/>
    </source>
</evidence>
<dbReference type="GO" id="GO:0016020">
    <property type="term" value="C:membrane"/>
    <property type="evidence" value="ECO:0007669"/>
    <property type="project" value="UniProtKB-SubCell"/>
</dbReference>
<dbReference type="PANTHER" id="PTHR37422:SF23">
    <property type="entry name" value="TEICHURONIC ACID BIOSYNTHESIS PROTEIN TUAE"/>
    <property type="match status" value="1"/>
</dbReference>
<feature type="transmembrane region" description="Helical" evidence="5">
    <location>
        <begin position="145"/>
        <end position="167"/>
    </location>
</feature>
<dbReference type="EMBL" id="LLXS01000030">
    <property type="protein sequence ID" value="KRG40939.1"/>
    <property type="molecule type" value="Genomic_DNA"/>
</dbReference>
<accession>A0A0R0A715</accession>
<keyword evidence="8" id="KW-1185">Reference proteome</keyword>
<evidence type="ECO:0000313" key="7">
    <source>
        <dbReference type="EMBL" id="KRG40939.1"/>
    </source>
</evidence>
<dbReference type="Pfam" id="PF04932">
    <property type="entry name" value="Wzy_C"/>
    <property type="match status" value="1"/>
</dbReference>
<protein>
    <submittedName>
        <fullName evidence="7">Polymerase</fullName>
    </submittedName>
</protein>
<feature type="transmembrane region" description="Helical" evidence="5">
    <location>
        <begin position="196"/>
        <end position="213"/>
    </location>
</feature>
<dbReference type="AlphaFoldDB" id="A0A0R0A715"/>
<feature type="transmembrane region" description="Helical" evidence="5">
    <location>
        <begin position="174"/>
        <end position="190"/>
    </location>
</feature>
<comment type="caution">
    <text evidence="7">The sequence shown here is derived from an EMBL/GenBank/DDBJ whole genome shotgun (WGS) entry which is preliminary data.</text>
</comment>
<name>A0A0R0A715_9GAMM</name>
<dbReference type="Proteomes" id="UP000050836">
    <property type="component" value="Unassembled WGS sequence"/>
</dbReference>
<feature type="transmembrane region" description="Helical" evidence="5">
    <location>
        <begin position="12"/>
        <end position="30"/>
    </location>
</feature>